<evidence type="ECO:0000313" key="1">
    <source>
        <dbReference type="EMBL" id="KAK3718697.1"/>
    </source>
</evidence>
<dbReference type="Proteomes" id="UP001281147">
    <property type="component" value="Unassembled WGS sequence"/>
</dbReference>
<evidence type="ECO:0000313" key="2">
    <source>
        <dbReference type="Proteomes" id="UP001281147"/>
    </source>
</evidence>
<organism evidence="1 2">
    <name type="scientific">Vermiconidia calcicola</name>
    <dbReference type="NCBI Taxonomy" id="1690605"/>
    <lineage>
        <taxon>Eukaryota</taxon>
        <taxon>Fungi</taxon>
        <taxon>Dikarya</taxon>
        <taxon>Ascomycota</taxon>
        <taxon>Pezizomycotina</taxon>
        <taxon>Dothideomycetes</taxon>
        <taxon>Dothideomycetidae</taxon>
        <taxon>Mycosphaerellales</taxon>
        <taxon>Extremaceae</taxon>
        <taxon>Vermiconidia</taxon>
    </lineage>
</organism>
<protein>
    <submittedName>
        <fullName evidence="1">Uncharacterized protein</fullName>
    </submittedName>
</protein>
<sequence length="167" mass="17866">MHSNVETLALGAAVLSALADCSPIASFSLQGRSLIKRNVVDLICGIYPSVDVYDALGTGGRLADKGDENVHVAANSCNRVGYWDTSGAYVCNDQSVDLDVPMSKVVELYNYMLNICLASPDGSDSQENGSGRVTTDEYGGFNVNIGYANDRLTIKLLVFGLVRFDTL</sequence>
<comment type="caution">
    <text evidence="1">The sequence shown here is derived from an EMBL/GenBank/DDBJ whole genome shotgun (WGS) entry which is preliminary data.</text>
</comment>
<reference evidence="1" key="1">
    <citation type="submission" date="2023-07" db="EMBL/GenBank/DDBJ databases">
        <title>Black Yeasts Isolated from many extreme environments.</title>
        <authorList>
            <person name="Coleine C."/>
            <person name="Stajich J.E."/>
            <person name="Selbmann L."/>
        </authorList>
    </citation>
    <scope>NUCLEOTIDE SEQUENCE</scope>
    <source>
        <strain evidence="1">CCFEE 5714</strain>
    </source>
</reference>
<gene>
    <name evidence="1" type="ORF">LTR37_004914</name>
</gene>
<dbReference type="EMBL" id="JAUTXU010000030">
    <property type="protein sequence ID" value="KAK3718697.1"/>
    <property type="molecule type" value="Genomic_DNA"/>
</dbReference>
<name>A0ACC3NMD7_9PEZI</name>
<accession>A0ACC3NMD7</accession>
<keyword evidence="2" id="KW-1185">Reference proteome</keyword>
<proteinExistence type="predicted"/>